<evidence type="ECO:0008006" key="3">
    <source>
        <dbReference type="Google" id="ProtNLM"/>
    </source>
</evidence>
<dbReference type="Proteomes" id="UP000092382">
    <property type="component" value="Unassembled WGS sequence"/>
</dbReference>
<sequence length="167" mass="17392">QQGSINNSSNSSVGTFNNSGTFKKTTADTATIGVAFNNTGTVNVEAGTLTLSGGGVSNGGTFNLTSGQTLQIDNSVYTFSNGTKINGSGKLLVSGGTLQADENWTLPTISTWYGGTFKSSNIITNSGTLTIVGNYNSKYLNAQLNNTGTIVDNHSVYYLYFQNGAIL</sequence>
<evidence type="ECO:0000313" key="1">
    <source>
        <dbReference type="EMBL" id="OBQ15410.1"/>
    </source>
</evidence>
<feature type="non-terminal residue" evidence="1">
    <location>
        <position position="167"/>
    </location>
</feature>
<comment type="caution">
    <text evidence="1">The sequence shown here is derived from an EMBL/GenBank/DDBJ whole genome shotgun (WGS) entry which is preliminary data.</text>
</comment>
<reference evidence="1 2" key="1">
    <citation type="submission" date="2015-09" db="EMBL/GenBank/DDBJ databases">
        <title>Whole genome shotgun sequence assembly of Aphanizomenon flos-aquae UKL13.</title>
        <authorList>
            <person name="Driscoll C."/>
        </authorList>
    </citation>
    <scope>NUCLEOTIDE SEQUENCE [LARGE SCALE GENOMIC DNA]</scope>
    <source>
        <strain evidence="1">MDT13</strain>
    </source>
</reference>
<accession>A0A1B7VFM2</accession>
<dbReference type="EMBL" id="LJOY01000201">
    <property type="protein sequence ID" value="OBQ15410.1"/>
    <property type="molecule type" value="Genomic_DNA"/>
</dbReference>
<feature type="non-terminal residue" evidence="1">
    <location>
        <position position="1"/>
    </location>
</feature>
<gene>
    <name evidence="1" type="ORF">AN481_19705</name>
</gene>
<evidence type="ECO:0000313" key="2">
    <source>
        <dbReference type="Proteomes" id="UP000092382"/>
    </source>
</evidence>
<dbReference type="AlphaFoldDB" id="A0A1B7VFM2"/>
<name>A0A1B7VFM2_APHFL</name>
<organism evidence="1 2">
    <name type="scientific">Aphanizomenon flos-aquae LD13</name>
    <dbReference type="NCBI Taxonomy" id="1710894"/>
    <lineage>
        <taxon>Bacteria</taxon>
        <taxon>Bacillati</taxon>
        <taxon>Cyanobacteriota</taxon>
        <taxon>Cyanophyceae</taxon>
        <taxon>Nostocales</taxon>
        <taxon>Aphanizomenonaceae</taxon>
        <taxon>Aphanizomenon</taxon>
    </lineage>
</organism>
<proteinExistence type="predicted"/>
<protein>
    <recommendedName>
        <fullName evidence="3">Filamentous hemagglutinin</fullName>
    </recommendedName>
</protein>